<organism evidence="3 4">
    <name type="scientific">Alkalicoccobacillus plakortidis</name>
    <dbReference type="NCBI Taxonomy" id="444060"/>
    <lineage>
        <taxon>Bacteria</taxon>
        <taxon>Bacillati</taxon>
        <taxon>Bacillota</taxon>
        <taxon>Bacilli</taxon>
        <taxon>Bacillales</taxon>
        <taxon>Bacillaceae</taxon>
        <taxon>Alkalicoccobacillus</taxon>
    </lineage>
</organism>
<dbReference type="InterPro" id="IPR036390">
    <property type="entry name" value="WH_DNA-bd_sf"/>
</dbReference>
<dbReference type="Proteomes" id="UP001203665">
    <property type="component" value="Unassembled WGS sequence"/>
</dbReference>
<feature type="domain" description="HTH arsR-type" evidence="2">
    <location>
        <begin position="12"/>
        <end position="94"/>
    </location>
</feature>
<keyword evidence="1" id="KW-0238">DNA-binding</keyword>
<comment type="caution">
    <text evidence="3">The sequence shown here is derived from an EMBL/GenBank/DDBJ whole genome shotgun (WGS) entry which is preliminary data.</text>
</comment>
<evidence type="ECO:0000259" key="2">
    <source>
        <dbReference type="SMART" id="SM00418"/>
    </source>
</evidence>
<dbReference type="SMART" id="SM00418">
    <property type="entry name" value="HTH_ARSR"/>
    <property type="match status" value="1"/>
</dbReference>
<dbReference type="EMBL" id="JAMQJY010000001">
    <property type="protein sequence ID" value="MCM2675421.1"/>
    <property type="molecule type" value="Genomic_DNA"/>
</dbReference>
<proteinExistence type="predicted"/>
<dbReference type="Pfam" id="PF12840">
    <property type="entry name" value="HTH_20"/>
    <property type="match status" value="1"/>
</dbReference>
<dbReference type="InterPro" id="IPR016943">
    <property type="entry name" value="UCP030050_HTH"/>
</dbReference>
<dbReference type="RefSeq" id="WP_251606081.1">
    <property type="nucleotide sequence ID" value="NZ_JAMQJY010000001.1"/>
</dbReference>
<protein>
    <submittedName>
        <fullName evidence="3">Helix-turn-helix domain-containing protein</fullName>
    </submittedName>
</protein>
<dbReference type="PANTHER" id="PTHR38600:SF1">
    <property type="entry name" value="TRANSCRIPTIONAL REGULATORY PROTEIN"/>
    <property type="match status" value="1"/>
</dbReference>
<dbReference type="InterPro" id="IPR011991">
    <property type="entry name" value="ArsR-like_HTH"/>
</dbReference>
<evidence type="ECO:0000313" key="3">
    <source>
        <dbReference type="EMBL" id="MCM2675421.1"/>
    </source>
</evidence>
<sequence length="301" mass="34544">MKALDWSKESLPVYEALASEVRLSILRHLGERPMNVKELADAHKISSAIMTKHVKKLEIAELIKTEMIPGKAGRQKLCRLHVEEAMIRFPIEQQRQRLYVQNTLSVGHYTDFQVEPTCGLATEHKIIGEFDDPRSFLDTERVNAKILWFYKGFVEYKLANFLHASQAADELEISLEISSEAPFTNENWPSDISFSFNRHELGIWRSPGDFGDRVGKYTPNWWPRSVNQYGLLKVIRINHQGTFIDGIKLSDVKINEVQINNPQWTFSIAVGNSATYVGGVTLFGSSFGNYDQDIDFRLYYH</sequence>
<dbReference type="PANTHER" id="PTHR38600">
    <property type="entry name" value="TRANSCRIPTIONAL REGULATORY PROTEIN"/>
    <property type="match status" value="1"/>
</dbReference>
<gene>
    <name evidence="3" type="ORF">NDM98_07920</name>
</gene>
<name>A0ABT0XHN9_9BACI</name>
<dbReference type="InterPro" id="IPR001845">
    <property type="entry name" value="HTH_ArsR_DNA-bd_dom"/>
</dbReference>
<dbReference type="SUPFAM" id="SSF46785">
    <property type="entry name" value="Winged helix' DNA-binding domain"/>
    <property type="match status" value="1"/>
</dbReference>
<accession>A0ABT0XHN9</accession>
<keyword evidence="4" id="KW-1185">Reference proteome</keyword>
<reference evidence="3" key="1">
    <citation type="submission" date="2022-06" db="EMBL/GenBank/DDBJ databases">
        <title>Alkalicoccobacillus porphyridii sp. nov., isolated from a marine red alga, Porphyridium purpureum and reclassification of Shouchella plakortidis and Shouchella gibsonii as Alkalicoccobacillus plakortidis comb. nov. and Alkalicoccobacillus gibsonii comb. nov.</title>
        <authorList>
            <person name="Kim K.H."/>
            <person name="Lee J.K."/>
            <person name="Han D.M."/>
            <person name="Baek J.H."/>
            <person name="Jeon C.O."/>
        </authorList>
    </citation>
    <scope>NUCLEOTIDE SEQUENCE</scope>
    <source>
        <strain evidence="3">DSM 19153</strain>
    </source>
</reference>
<evidence type="ECO:0000256" key="1">
    <source>
        <dbReference type="ARBA" id="ARBA00023125"/>
    </source>
</evidence>
<evidence type="ECO:0000313" key="4">
    <source>
        <dbReference type="Proteomes" id="UP001203665"/>
    </source>
</evidence>
<dbReference type="CDD" id="cd00090">
    <property type="entry name" value="HTH_ARSR"/>
    <property type="match status" value="1"/>
</dbReference>
<dbReference type="InterPro" id="IPR036388">
    <property type="entry name" value="WH-like_DNA-bd_sf"/>
</dbReference>
<dbReference type="Gene3D" id="1.10.10.10">
    <property type="entry name" value="Winged helix-like DNA-binding domain superfamily/Winged helix DNA-binding domain"/>
    <property type="match status" value="1"/>
</dbReference>
<dbReference type="PIRSF" id="PIRSF030050">
    <property type="entry name" value="UCP030050_HTH"/>
    <property type="match status" value="1"/>
</dbReference>